<dbReference type="EMBL" id="OP297535">
    <property type="protein sequence ID" value="UXE03844.1"/>
    <property type="molecule type" value="Genomic_DNA"/>
</dbReference>
<sequence>MIVRTCVRCPRRLSEDDESVGLADGSVICNRCASEILSEVDFEQVA</sequence>
<keyword evidence="2" id="KW-1185">Reference proteome</keyword>
<organism evidence="1 2">
    <name type="scientific">Gordonia phage ObLaDi</name>
    <dbReference type="NCBI Taxonomy" id="2978487"/>
    <lineage>
        <taxon>Viruses</taxon>
        <taxon>Duplodnaviria</taxon>
        <taxon>Heunggongvirae</taxon>
        <taxon>Uroviricota</taxon>
        <taxon>Caudoviricetes</taxon>
        <taxon>Kruegerviridae</taxon>
        <taxon>Cafassovirus</taxon>
        <taxon>Cafassovirus obladi</taxon>
    </lineage>
</organism>
<evidence type="ECO:0000313" key="1">
    <source>
        <dbReference type="EMBL" id="UXE03844.1"/>
    </source>
</evidence>
<evidence type="ECO:0000313" key="2">
    <source>
        <dbReference type="Proteomes" id="UP001064297"/>
    </source>
</evidence>
<proteinExistence type="predicted"/>
<gene>
    <name evidence="1" type="primary">121</name>
    <name evidence="1" type="ORF">SEA_OBLADI_121</name>
</gene>
<dbReference type="Proteomes" id="UP001064297">
    <property type="component" value="Segment"/>
</dbReference>
<reference evidence="1" key="1">
    <citation type="submission" date="2022-08" db="EMBL/GenBank/DDBJ databases">
        <authorList>
            <person name="Abuwarda M.A."/>
            <person name="Alvarez A."/>
            <person name="Batteikh M."/>
            <person name="Baughman A.P."/>
            <person name="Chavez V."/>
            <person name="Cheng C."/>
            <person name="Cosentino E.J."/>
            <person name="Di Blasi D.L."/>
            <person name="Dooley N.L."/>
            <person name="Empson B.M."/>
            <person name="Erfanian K."/>
            <person name="Esparza P.D."/>
            <person name="Fleming H.S."/>
            <person name="Ghannam M.S."/>
            <person name="Gibbons A.C."/>
            <person name="Gonzalez C."/>
            <person name="Huq N.E."/>
            <person name="Jin K."/>
            <person name="Kamarzar M."/>
            <person name="Khaine A."/>
            <person name="Krug K.R."/>
            <person name="Lee A."/>
            <person name="Liao S."/>
            <person name="Light I."/>
            <person name="Ma Y."/>
            <person name="Magaling J.M."/>
            <person name="McLinden K.C."/>
            <person name="Melkote A."/>
            <person name="Montoya Serpas C.A."/>
            <person name="Niazmandi K."/>
            <person name="Ostroske E.C."/>
            <person name="Paek B.H."/>
            <person name="Rajiv S."/>
            <person name="Santos C.E."/>
            <person name="Semaan S.A."/>
            <person name="Senthilvelan J."/>
            <person name="Sheppy T.E."/>
            <person name="Stephenson J.C."/>
            <person name="Tenney M.E."/>
            <person name="Teoh N."/>
            <person name="Thorp J.P."/>
            <person name="Turon Font G."/>
            <person name="Uvarov E.V."/>
            <person name="Verpukhovskiy P."/>
            <person name="Wang J."/>
            <person name="Whang A.Y."/>
            <person name="Wright N.E."/>
            <person name="Wu M."/>
            <person name="Zhuang C."/>
            <person name="Bruns J.A."/>
            <person name="Chai A.E."/>
            <person name="Parikh H."/>
            <person name="Zorawik M."/>
            <person name="Garza D.R."/>
            <person name="Ngo R.T."/>
            <person name="Reddi K."/>
            <person name="Garcia-Vedrenne A.E."/>
            <person name="Freise A.C."/>
            <person name="Balish M.F."/>
            <person name="Garlena R.A."/>
            <person name="Russell D.A."/>
            <person name="Jacobs-Sera D."/>
            <person name="Hatfull G.F."/>
        </authorList>
    </citation>
    <scope>NUCLEOTIDE SEQUENCE</scope>
</reference>
<name>A0A977KLT0_9CAUD</name>
<accession>A0A977KLT0</accession>
<protein>
    <submittedName>
        <fullName evidence="1">DNA binding protein</fullName>
    </submittedName>
</protein>